<proteinExistence type="predicted"/>
<feature type="compositionally biased region" description="Polar residues" evidence="1">
    <location>
        <begin position="128"/>
        <end position="138"/>
    </location>
</feature>
<dbReference type="EMBL" id="CP006912">
    <property type="protein sequence ID" value="AHB50241.1"/>
    <property type="molecule type" value="Genomic_DNA"/>
</dbReference>
<feature type="region of interest" description="Disordered" evidence="1">
    <location>
        <begin position="117"/>
        <end position="138"/>
    </location>
</feature>
<evidence type="ECO:0000313" key="3">
    <source>
        <dbReference type="Proteomes" id="UP000018542"/>
    </source>
</evidence>
<dbReference type="OrthoDB" id="7961037at2"/>
<name>V5SH76_9HYPH</name>
<dbReference type="RefSeq" id="WP_023787750.1">
    <property type="nucleotide sequence ID" value="NC_022997.1"/>
</dbReference>
<evidence type="ECO:0000313" key="2">
    <source>
        <dbReference type="EMBL" id="AHB50241.1"/>
    </source>
</evidence>
<dbReference type="PATRIC" id="fig|1029756.8.peg.2502"/>
<evidence type="ECO:0000256" key="1">
    <source>
        <dbReference type="SAM" id="MobiDB-lite"/>
    </source>
</evidence>
<reference evidence="2 3" key="1">
    <citation type="journal article" date="2014" name="Genome Announc.">
        <title>Complete Genome Sequence of Hyphomicrobium nitrativorans Strain NL23, a Denitrifying Bacterium Isolated from Biofilm of a Methanol-Fed Denitrification System Treating Seawater at the Montreal Biodome.</title>
        <authorList>
            <person name="Martineau C."/>
            <person name="Villeneuve C."/>
            <person name="Mauffrey F."/>
            <person name="Villemur R."/>
        </authorList>
    </citation>
    <scope>NUCLEOTIDE SEQUENCE [LARGE SCALE GENOMIC DNA]</scope>
    <source>
        <strain evidence="2">NL23</strain>
    </source>
</reference>
<dbReference type="Proteomes" id="UP000018542">
    <property type="component" value="Chromosome"/>
</dbReference>
<dbReference type="AlphaFoldDB" id="V5SH76"/>
<accession>V5SH76</accession>
<keyword evidence="3" id="KW-1185">Reference proteome</keyword>
<sequence length="138" mass="15310">MIVTHTRNAQGHRRIYLGGKASIECWIEPAADGIAWSFHMDTAPTTYPQPDDTMRAWAKHVLLELAAEVGAEPDDLKAVPFERIAALHTANPADFGRAPAPRRQAYAHAFMTTPPNITRPSADFTGKDFTSQRRQTAR</sequence>
<dbReference type="HOGENOM" id="CLU_1852488_0_0_5"/>
<organism evidence="2 3">
    <name type="scientific">Hyphomicrobium nitrativorans NL23</name>
    <dbReference type="NCBI Taxonomy" id="1029756"/>
    <lineage>
        <taxon>Bacteria</taxon>
        <taxon>Pseudomonadati</taxon>
        <taxon>Pseudomonadota</taxon>
        <taxon>Alphaproteobacteria</taxon>
        <taxon>Hyphomicrobiales</taxon>
        <taxon>Hyphomicrobiaceae</taxon>
        <taxon>Hyphomicrobium</taxon>
    </lineage>
</organism>
<gene>
    <name evidence="2" type="ORF">W911_12050</name>
</gene>
<protein>
    <submittedName>
        <fullName evidence="2">Uncharacterized protein</fullName>
    </submittedName>
</protein>
<dbReference type="KEGG" id="hni:W911_12050"/>